<dbReference type="Pfam" id="PF03713">
    <property type="entry name" value="DUF305"/>
    <property type="match status" value="1"/>
</dbReference>
<accession>A0ABT3SHJ7</accession>
<evidence type="ECO:0000256" key="1">
    <source>
        <dbReference type="SAM" id="SignalP"/>
    </source>
</evidence>
<reference evidence="3 4" key="1">
    <citation type="submission" date="2022-11" db="EMBL/GenBank/DDBJ databases">
        <title>Mycobacterium sp. nov.</title>
        <authorList>
            <person name="Papic B."/>
            <person name="Spicic S."/>
            <person name="Duvnjak S."/>
        </authorList>
    </citation>
    <scope>NUCLEOTIDE SEQUENCE [LARGE SCALE GENOMIC DNA]</scope>
    <source>
        <strain evidence="3 4">CVI_P4</strain>
    </source>
</reference>
<sequence length="200" mass="20972">MMSTSRRIVAAATALAAIAAGSACSTPEDHSPPATSTTASETVAAHNADDIMFAQMMIPHHQQAVELSALAPARTTNRELLTLASNISAQQQPEINAMKALLLQWDVDPNAMPDHGGHGGHGGAMQGMIDDATMAKLESLEGPAFDTLWLQAMISHHQGAVEMAKAEIANGRSADMTAMAKSMVTAQEAEINQMKQMLGG</sequence>
<proteinExistence type="predicted"/>
<dbReference type="InterPro" id="IPR005183">
    <property type="entry name" value="DUF305_CopM-like"/>
</dbReference>
<feature type="signal peptide" evidence="1">
    <location>
        <begin position="1"/>
        <end position="25"/>
    </location>
</feature>
<evidence type="ECO:0000259" key="2">
    <source>
        <dbReference type="Pfam" id="PF03713"/>
    </source>
</evidence>
<dbReference type="RefSeq" id="WP_265997991.1">
    <property type="nucleotide sequence ID" value="NZ_JAPJDN010000013.1"/>
</dbReference>
<dbReference type="Gene3D" id="1.20.1260.10">
    <property type="match status" value="1"/>
</dbReference>
<dbReference type="EMBL" id="JAPJDO010000013">
    <property type="protein sequence ID" value="MCX2938347.1"/>
    <property type="molecule type" value="Genomic_DNA"/>
</dbReference>
<protein>
    <submittedName>
        <fullName evidence="3">DUF305 domain-containing protein</fullName>
    </submittedName>
</protein>
<evidence type="ECO:0000313" key="3">
    <source>
        <dbReference type="EMBL" id="MCX2938347.1"/>
    </source>
</evidence>
<evidence type="ECO:0000313" key="4">
    <source>
        <dbReference type="Proteomes" id="UP001300745"/>
    </source>
</evidence>
<keyword evidence="4" id="KW-1185">Reference proteome</keyword>
<name>A0ABT3SHJ7_9MYCO</name>
<gene>
    <name evidence="3" type="ORF">ORI27_16685</name>
</gene>
<dbReference type="PANTHER" id="PTHR36933">
    <property type="entry name" value="SLL0788 PROTEIN"/>
    <property type="match status" value="1"/>
</dbReference>
<organism evidence="3 4">
    <name type="scientific">Mycobacterium pinniadriaticum</name>
    <dbReference type="NCBI Taxonomy" id="2994102"/>
    <lineage>
        <taxon>Bacteria</taxon>
        <taxon>Bacillati</taxon>
        <taxon>Actinomycetota</taxon>
        <taxon>Actinomycetes</taxon>
        <taxon>Mycobacteriales</taxon>
        <taxon>Mycobacteriaceae</taxon>
        <taxon>Mycobacterium</taxon>
    </lineage>
</organism>
<feature type="chain" id="PRO_5045447090" evidence="1">
    <location>
        <begin position="26"/>
        <end position="200"/>
    </location>
</feature>
<keyword evidence="1" id="KW-0732">Signal</keyword>
<dbReference type="PROSITE" id="PS51257">
    <property type="entry name" value="PROKAR_LIPOPROTEIN"/>
    <property type="match status" value="1"/>
</dbReference>
<comment type="caution">
    <text evidence="3">The sequence shown here is derived from an EMBL/GenBank/DDBJ whole genome shotgun (WGS) entry which is preliminary data.</text>
</comment>
<feature type="domain" description="DUF305" evidence="2">
    <location>
        <begin position="50"/>
        <end position="198"/>
    </location>
</feature>
<dbReference type="InterPro" id="IPR012347">
    <property type="entry name" value="Ferritin-like"/>
</dbReference>
<dbReference type="Proteomes" id="UP001300745">
    <property type="component" value="Unassembled WGS sequence"/>
</dbReference>
<dbReference type="PANTHER" id="PTHR36933:SF1">
    <property type="entry name" value="SLL0788 PROTEIN"/>
    <property type="match status" value="1"/>
</dbReference>